<dbReference type="Pfam" id="PF03690">
    <property type="entry name" value="MYG1_exonuc"/>
    <property type="match status" value="1"/>
</dbReference>
<proteinExistence type="inferred from homology"/>
<dbReference type="PANTHER" id="PTHR11215">
    <property type="entry name" value="METAL DEPENDENT HYDROLASE - RELATED"/>
    <property type="match status" value="1"/>
</dbReference>
<dbReference type="GO" id="GO:0005634">
    <property type="term" value="C:nucleus"/>
    <property type="evidence" value="ECO:0007669"/>
    <property type="project" value="TreeGrafter"/>
</dbReference>
<dbReference type="Proteomes" id="UP000195570">
    <property type="component" value="Unassembled WGS sequence"/>
</dbReference>
<dbReference type="VEuPathDB" id="TriTrypDB:TEOVI_000178100"/>
<evidence type="ECO:0000313" key="3">
    <source>
        <dbReference type="Proteomes" id="UP000195570"/>
    </source>
</evidence>
<comment type="caution">
    <text evidence="2">The sequence shown here is derived from an EMBL/GenBank/DDBJ whole genome shotgun (WGS) entry which is preliminary data.</text>
</comment>
<protein>
    <recommendedName>
        <fullName evidence="4">Metal-dependent protein hydrolase</fullName>
    </recommendedName>
</protein>
<dbReference type="AlphaFoldDB" id="A0A1G4ICX7"/>
<reference evidence="2" key="1">
    <citation type="submission" date="2016-09" db="EMBL/GenBank/DDBJ databases">
        <authorList>
            <person name="Hebert L."/>
            <person name="Moumen B."/>
        </authorList>
    </citation>
    <scope>NUCLEOTIDE SEQUENCE [LARGE SCALE GENOMIC DNA]</scope>
    <source>
        <strain evidence="2">OVI</strain>
    </source>
</reference>
<keyword evidence="3" id="KW-1185">Reference proteome</keyword>
<dbReference type="GO" id="GO:0005737">
    <property type="term" value="C:cytoplasm"/>
    <property type="evidence" value="ECO:0007669"/>
    <property type="project" value="TreeGrafter"/>
</dbReference>
<dbReference type="EMBL" id="CZPT02001382">
    <property type="protein sequence ID" value="SCU70208.1"/>
    <property type="molecule type" value="Genomic_DNA"/>
</dbReference>
<comment type="similarity">
    <text evidence="1">Belongs to the MYG1 family.</text>
</comment>
<evidence type="ECO:0000256" key="1">
    <source>
        <dbReference type="ARBA" id="ARBA00010105"/>
    </source>
</evidence>
<dbReference type="InterPro" id="IPR003226">
    <property type="entry name" value="MYG1_exonuclease"/>
</dbReference>
<dbReference type="GeneID" id="92375721"/>
<organism evidence="2 3">
    <name type="scientific">Trypanosoma equiperdum</name>
    <dbReference type="NCBI Taxonomy" id="5694"/>
    <lineage>
        <taxon>Eukaryota</taxon>
        <taxon>Discoba</taxon>
        <taxon>Euglenozoa</taxon>
        <taxon>Kinetoplastea</taxon>
        <taxon>Metakinetoplastina</taxon>
        <taxon>Trypanosomatida</taxon>
        <taxon>Trypanosomatidae</taxon>
        <taxon>Trypanosoma</taxon>
    </lineage>
</organism>
<evidence type="ECO:0000313" key="2">
    <source>
        <dbReference type="EMBL" id="SCU70208.1"/>
    </source>
</evidence>
<name>A0A1G4ICX7_TRYEQ</name>
<dbReference type="RefSeq" id="XP_067081063.1">
    <property type="nucleotide sequence ID" value="XM_067224962.1"/>
</dbReference>
<sequence length="394" mass="43333">MSRGHMAEFVVRQLSGLRVLPSLADVDTSSFPVIGTHNGSFHCDEALACGMLRCSGQFRAANVLRTRDAKTLDRCSIVVDVGGVYDADALRFDHHQPTFHDTMKTPKSMYRTRLSSAGLVYKHFGREIIQRYVEAALSSSYRAELLKMGSWSESRKNLSEAELDTVFDIVYKNFVEHIDGIDNGVNSFGPATETVTASGCSADAQSASCVRNYAVTTTLSDRIGRLMPWWNEGGDGNPESENTAFLQAVELALSEFVAAVHFFTFSWMPARGLVEDAFHAAESVHPSGRIIVLKERFCPWKDHLLEIEAEHGKVGHVLYVLFSDKSGWRVQAVPKDAVSFESRKPLPWKGIRDADLSEASGVEGCVFVHVSGFIGGNKTYEGALQMATKALVAV</sequence>
<accession>A0A1G4ICX7</accession>
<evidence type="ECO:0008006" key="4">
    <source>
        <dbReference type="Google" id="ProtNLM"/>
    </source>
</evidence>
<dbReference type="PANTHER" id="PTHR11215:SF1">
    <property type="entry name" value="MYG1 EXONUCLEASE"/>
    <property type="match status" value="1"/>
</dbReference>
<gene>
    <name evidence="2" type="ORF">TEOVI_000178100</name>
</gene>